<sequence>MSLLSPRTPHLHNEDYKIFNLCQSSQLYTEMAQVRICRALLAFVLFASVVATAVTAQDSELAPSPSMDAGAAFPVTFSGGFVCSSLLFSIIALIFLHQ</sequence>
<evidence type="ECO:0008006" key="4">
    <source>
        <dbReference type="Google" id="ProtNLM"/>
    </source>
</evidence>
<evidence type="ECO:0000313" key="2">
    <source>
        <dbReference type="EMBL" id="KAK0606386.1"/>
    </source>
</evidence>
<dbReference type="PANTHER" id="PTHR33659">
    <property type="entry name" value="PROTEIN, PUTATIVE-RELATED-RELATED"/>
    <property type="match status" value="1"/>
</dbReference>
<keyword evidence="1" id="KW-0812">Transmembrane</keyword>
<proteinExistence type="predicted"/>
<keyword evidence="3" id="KW-1185">Reference proteome</keyword>
<name>A0AA39W8D9_ACESA</name>
<protein>
    <recommendedName>
        <fullName evidence="4">Transmembrane protein</fullName>
    </recommendedName>
</protein>
<gene>
    <name evidence="2" type="ORF">LWI29_037189</name>
</gene>
<accession>A0AA39W8D9</accession>
<keyword evidence="1" id="KW-1133">Transmembrane helix</keyword>
<evidence type="ECO:0000256" key="1">
    <source>
        <dbReference type="SAM" id="Phobius"/>
    </source>
</evidence>
<reference evidence="2" key="2">
    <citation type="submission" date="2023-06" db="EMBL/GenBank/DDBJ databases">
        <authorList>
            <person name="Swenson N.G."/>
            <person name="Wegrzyn J.L."/>
            <person name="Mcevoy S.L."/>
        </authorList>
    </citation>
    <scope>NUCLEOTIDE SEQUENCE</scope>
    <source>
        <strain evidence="2">NS2018</strain>
        <tissue evidence="2">Leaf</tissue>
    </source>
</reference>
<dbReference type="Proteomes" id="UP001168877">
    <property type="component" value="Unassembled WGS sequence"/>
</dbReference>
<dbReference type="EMBL" id="JAUESC010000002">
    <property type="protein sequence ID" value="KAK0606386.1"/>
    <property type="molecule type" value="Genomic_DNA"/>
</dbReference>
<evidence type="ECO:0000313" key="3">
    <source>
        <dbReference type="Proteomes" id="UP001168877"/>
    </source>
</evidence>
<organism evidence="2 3">
    <name type="scientific">Acer saccharum</name>
    <name type="common">Sugar maple</name>
    <dbReference type="NCBI Taxonomy" id="4024"/>
    <lineage>
        <taxon>Eukaryota</taxon>
        <taxon>Viridiplantae</taxon>
        <taxon>Streptophyta</taxon>
        <taxon>Embryophyta</taxon>
        <taxon>Tracheophyta</taxon>
        <taxon>Spermatophyta</taxon>
        <taxon>Magnoliopsida</taxon>
        <taxon>eudicotyledons</taxon>
        <taxon>Gunneridae</taxon>
        <taxon>Pentapetalae</taxon>
        <taxon>rosids</taxon>
        <taxon>malvids</taxon>
        <taxon>Sapindales</taxon>
        <taxon>Sapindaceae</taxon>
        <taxon>Hippocastanoideae</taxon>
        <taxon>Acereae</taxon>
        <taxon>Acer</taxon>
    </lineage>
</organism>
<dbReference type="AlphaFoldDB" id="A0AA39W8D9"/>
<feature type="transmembrane region" description="Helical" evidence="1">
    <location>
        <begin position="36"/>
        <end position="56"/>
    </location>
</feature>
<feature type="transmembrane region" description="Helical" evidence="1">
    <location>
        <begin position="76"/>
        <end position="96"/>
    </location>
</feature>
<comment type="caution">
    <text evidence="2">The sequence shown here is derived from an EMBL/GenBank/DDBJ whole genome shotgun (WGS) entry which is preliminary data.</text>
</comment>
<reference evidence="2" key="1">
    <citation type="journal article" date="2022" name="Plant J.">
        <title>Strategies of tolerance reflected in two North American maple genomes.</title>
        <authorList>
            <person name="McEvoy S.L."/>
            <person name="Sezen U.U."/>
            <person name="Trouern-Trend A."/>
            <person name="McMahon S.M."/>
            <person name="Schaberg P.G."/>
            <person name="Yang J."/>
            <person name="Wegrzyn J.L."/>
            <person name="Swenson N.G."/>
        </authorList>
    </citation>
    <scope>NUCLEOTIDE SEQUENCE</scope>
    <source>
        <strain evidence="2">NS2018</strain>
    </source>
</reference>
<keyword evidence="1" id="KW-0472">Membrane</keyword>
<dbReference type="PANTHER" id="PTHR33659:SF10">
    <property type="match status" value="1"/>
</dbReference>